<keyword evidence="3" id="KW-1185">Reference proteome</keyword>
<accession>A0A0J1BFD2</accession>
<proteinExistence type="predicted"/>
<name>A0A0J1BFD2_RHOIS</name>
<protein>
    <submittedName>
        <fullName evidence="2">Uncharacterized protein</fullName>
    </submittedName>
</protein>
<gene>
    <name evidence="2" type="ORF">RISK_002707</name>
</gene>
<dbReference type="PATRIC" id="fig|595434.4.peg.2578"/>
<organism evidence="2 3">
    <name type="scientific">Rhodopirellula islandica</name>
    <dbReference type="NCBI Taxonomy" id="595434"/>
    <lineage>
        <taxon>Bacteria</taxon>
        <taxon>Pseudomonadati</taxon>
        <taxon>Planctomycetota</taxon>
        <taxon>Planctomycetia</taxon>
        <taxon>Pirellulales</taxon>
        <taxon>Pirellulaceae</taxon>
        <taxon>Rhodopirellula</taxon>
    </lineage>
</organism>
<dbReference type="AlphaFoldDB" id="A0A0J1BFD2"/>
<sequence length="56" mass="5960">MEQSSSASTRQVGRIKEQGDAAPASPCQLPEQRFAWSGRHGNMGSTPIKPAPLVLP</sequence>
<dbReference type="EMBL" id="LECT01000021">
    <property type="protein sequence ID" value="KLU05216.1"/>
    <property type="molecule type" value="Genomic_DNA"/>
</dbReference>
<comment type="caution">
    <text evidence="2">The sequence shown here is derived from an EMBL/GenBank/DDBJ whole genome shotgun (WGS) entry which is preliminary data.</text>
</comment>
<evidence type="ECO:0000313" key="3">
    <source>
        <dbReference type="Proteomes" id="UP000036367"/>
    </source>
</evidence>
<evidence type="ECO:0000256" key="1">
    <source>
        <dbReference type="SAM" id="MobiDB-lite"/>
    </source>
</evidence>
<evidence type="ECO:0000313" key="2">
    <source>
        <dbReference type="EMBL" id="KLU05216.1"/>
    </source>
</evidence>
<reference evidence="2" key="1">
    <citation type="submission" date="2015-05" db="EMBL/GenBank/DDBJ databases">
        <title>Permanent draft genome of Rhodopirellula islandicus K833.</title>
        <authorList>
            <person name="Kizina J."/>
            <person name="Richter M."/>
            <person name="Glockner F.O."/>
            <person name="Harder J."/>
        </authorList>
    </citation>
    <scope>NUCLEOTIDE SEQUENCE [LARGE SCALE GENOMIC DNA]</scope>
    <source>
        <strain evidence="2">K833</strain>
    </source>
</reference>
<feature type="compositionally biased region" description="Polar residues" evidence="1">
    <location>
        <begin position="1"/>
        <end position="11"/>
    </location>
</feature>
<dbReference type="Proteomes" id="UP000036367">
    <property type="component" value="Unassembled WGS sequence"/>
</dbReference>
<feature type="region of interest" description="Disordered" evidence="1">
    <location>
        <begin position="1"/>
        <end position="56"/>
    </location>
</feature>